<protein>
    <submittedName>
        <fullName evidence="2">DDE 3 domain containing protein</fullName>
    </submittedName>
</protein>
<comment type="caution">
    <text evidence="2">The sequence shown here is derived from an EMBL/GenBank/DDBJ whole genome shotgun (WGS) entry which is preliminary data.</text>
</comment>
<feature type="domain" description="Tc1-like transposase DDE" evidence="1">
    <location>
        <begin position="55"/>
        <end position="155"/>
    </location>
</feature>
<proteinExistence type="predicted"/>
<name>A0A482V2N8_ASBVE</name>
<dbReference type="GO" id="GO:0003676">
    <property type="term" value="F:nucleic acid binding"/>
    <property type="evidence" value="ECO:0007669"/>
    <property type="project" value="InterPro"/>
</dbReference>
<dbReference type="InterPro" id="IPR036397">
    <property type="entry name" value="RNaseH_sf"/>
</dbReference>
<dbReference type="Proteomes" id="UP000292052">
    <property type="component" value="Unassembled WGS sequence"/>
</dbReference>
<accession>A0A482V2N8</accession>
<evidence type="ECO:0000313" key="3">
    <source>
        <dbReference type="Proteomes" id="UP000292052"/>
    </source>
</evidence>
<dbReference type="STRING" id="1661398.A0A482V2N8"/>
<dbReference type="OrthoDB" id="25402at2759"/>
<dbReference type="Gene3D" id="3.30.420.10">
    <property type="entry name" value="Ribonuclease H-like superfamily/Ribonuclease H"/>
    <property type="match status" value="1"/>
</dbReference>
<dbReference type="EMBL" id="QDEB01132281">
    <property type="protein sequence ID" value="RZB38968.1"/>
    <property type="molecule type" value="Genomic_DNA"/>
</dbReference>
<keyword evidence="3" id="KW-1185">Reference proteome</keyword>
<feature type="non-terminal residue" evidence="2">
    <location>
        <position position="1"/>
    </location>
</feature>
<reference evidence="2 3" key="1">
    <citation type="submission" date="2017-03" db="EMBL/GenBank/DDBJ databases">
        <title>Genome of the blue death feigning beetle - Asbolus verrucosus.</title>
        <authorList>
            <person name="Rider S.D."/>
        </authorList>
    </citation>
    <scope>NUCLEOTIDE SEQUENCE [LARGE SCALE GENOMIC DNA]</scope>
    <source>
        <strain evidence="2">Butters</strain>
        <tissue evidence="2">Head and leg muscle</tissue>
    </source>
</reference>
<gene>
    <name evidence="2" type="ORF">BDFB_006580</name>
</gene>
<dbReference type="AlphaFoldDB" id="A0A482V2N8"/>
<sequence length="202" mass="23381">ELIEGGWINLQASSWEDVPFTDESRYCIHNDSQRKRKSFLPQYIQPVVAFGGGDVKVWAGISLEWLTDLHIFDGTLNARRYEEEIIMEYVVPRANAIGRENLIFLDDNVRPHCARNVMLALNNNEKNLPPLSPDLNSIKHVWDMLQNRLNSHDPHSRTVRELRDILSGFWHEIPQEQIDNCIESMPNKCQVVIEEQGGSSRY</sequence>
<evidence type="ECO:0000313" key="2">
    <source>
        <dbReference type="EMBL" id="RZB38968.1"/>
    </source>
</evidence>
<dbReference type="InterPro" id="IPR038717">
    <property type="entry name" value="Tc1-like_DDE_dom"/>
</dbReference>
<dbReference type="Pfam" id="PF13358">
    <property type="entry name" value="DDE_3"/>
    <property type="match status" value="1"/>
</dbReference>
<organism evidence="2 3">
    <name type="scientific">Asbolus verrucosus</name>
    <name type="common">Desert ironclad beetle</name>
    <dbReference type="NCBI Taxonomy" id="1661398"/>
    <lineage>
        <taxon>Eukaryota</taxon>
        <taxon>Metazoa</taxon>
        <taxon>Ecdysozoa</taxon>
        <taxon>Arthropoda</taxon>
        <taxon>Hexapoda</taxon>
        <taxon>Insecta</taxon>
        <taxon>Pterygota</taxon>
        <taxon>Neoptera</taxon>
        <taxon>Endopterygota</taxon>
        <taxon>Coleoptera</taxon>
        <taxon>Polyphaga</taxon>
        <taxon>Cucujiformia</taxon>
        <taxon>Tenebrionidae</taxon>
        <taxon>Pimeliinae</taxon>
        <taxon>Asbolus</taxon>
    </lineage>
</organism>
<evidence type="ECO:0000259" key="1">
    <source>
        <dbReference type="Pfam" id="PF13358"/>
    </source>
</evidence>